<dbReference type="Proteomes" id="UP001321047">
    <property type="component" value="Unassembled WGS sequence"/>
</dbReference>
<dbReference type="EMBL" id="JAOPJZ010000009">
    <property type="protein sequence ID" value="MCU4752701.1"/>
    <property type="molecule type" value="Genomic_DNA"/>
</dbReference>
<dbReference type="InterPro" id="IPR036653">
    <property type="entry name" value="CinA-like_C"/>
</dbReference>
<keyword evidence="4" id="KW-1185">Reference proteome</keyword>
<gene>
    <name evidence="3" type="ORF">OB919_12065</name>
</gene>
<dbReference type="AlphaFoldDB" id="A0AAP2Z8K2"/>
<evidence type="ECO:0000313" key="3">
    <source>
        <dbReference type="EMBL" id="MCU4752701.1"/>
    </source>
</evidence>
<feature type="compositionally biased region" description="Acidic residues" evidence="1">
    <location>
        <begin position="1"/>
        <end position="14"/>
    </location>
</feature>
<proteinExistence type="predicted"/>
<dbReference type="Gene3D" id="3.90.950.20">
    <property type="entry name" value="CinA-like"/>
    <property type="match status" value="1"/>
</dbReference>
<evidence type="ECO:0000313" key="4">
    <source>
        <dbReference type="Proteomes" id="UP001321047"/>
    </source>
</evidence>
<dbReference type="NCBIfam" id="TIGR00199">
    <property type="entry name" value="PncC_domain"/>
    <property type="match status" value="1"/>
</dbReference>
<evidence type="ECO:0000259" key="2">
    <source>
        <dbReference type="Pfam" id="PF02464"/>
    </source>
</evidence>
<feature type="region of interest" description="Disordered" evidence="1">
    <location>
        <begin position="1"/>
        <end position="27"/>
    </location>
</feature>
<comment type="caution">
    <text evidence="3">The sequence shown here is derived from an EMBL/GenBank/DDBJ whole genome shotgun (WGS) entry which is preliminary data.</text>
</comment>
<feature type="domain" description="CinA C-terminal" evidence="2">
    <location>
        <begin position="40"/>
        <end position="196"/>
    </location>
</feature>
<protein>
    <submittedName>
        <fullName evidence="3">CinA family protein</fullName>
    </submittedName>
</protein>
<organism evidence="3 4">
    <name type="scientific">Natronosalvus hydrolyticus</name>
    <dbReference type="NCBI Taxonomy" id="2979988"/>
    <lineage>
        <taxon>Archaea</taxon>
        <taxon>Methanobacteriati</taxon>
        <taxon>Methanobacteriota</taxon>
        <taxon>Stenosarchaea group</taxon>
        <taxon>Halobacteria</taxon>
        <taxon>Halobacteriales</taxon>
        <taxon>Natrialbaceae</taxon>
        <taxon>Natronosalvus</taxon>
    </lineage>
</organism>
<sequence length="201" mass="20988">MDDTPPDSDAVDEGDVGKTTTDPDSRVVDSFAFEPNLERATAVGRLLEAREETLAVAESCTGGLLGGTITAIPGSSAYFESGQTVYAYRAKCRELGVSREALDEHGAVSEPVAREMARGVRDTAGVTWGVSITGVAGPDGGSADTPVGTVYIGVAYAGPWASGTSSVNVSEHHFEGDRHAVRSRTVDSALEALLEAVRERE</sequence>
<dbReference type="InterPro" id="IPR008136">
    <property type="entry name" value="CinA_C"/>
</dbReference>
<dbReference type="SUPFAM" id="SSF142433">
    <property type="entry name" value="CinA-like"/>
    <property type="match status" value="1"/>
</dbReference>
<evidence type="ECO:0000256" key="1">
    <source>
        <dbReference type="SAM" id="MobiDB-lite"/>
    </source>
</evidence>
<accession>A0AAP2Z8K2</accession>
<reference evidence="3 4" key="1">
    <citation type="submission" date="2022-09" db="EMBL/GenBank/DDBJ databases">
        <title>Enrichment on poylsaccharides allowed isolation of novel metabolic and taxonomic groups of Haloarchaea.</title>
        <authorList>
            <person name="Sorokin D.Y."/>
            <person name="Elcheninov A.G."/>
            <person name="Khizhniak T.V."/>
            <person name="Kolganova T.V."/>
            <person name="Kublanov I.V."/>
        </authorList>
    </citation>
    <scope>NUCLEOTIDE SEQUENCE [LARGE SCALE GENOMIC DNA]</scope>
    <source>
        <strain evidence="3 4">AArc-curdl1</strain>
    </source>
</reference>
<name>A0AAP2Z8K2_9EURY</name>
<dbReference type="RefSeq" id="WP_342809036.1">
    <property type="nucleotide sequence ID" value="NZ_JAOPJZ010000009.1"/>
</dbReference>
<dbReference type="Pfam" id="PF02464">
    <property type="entry name" value="CinA"/>
    <property type="match status" value="1"/>
</dbReference>